<dbReference type="HOGENOM" id="CLU_1876763_0_0_1"/>
<organism evidence="2 3">
    <name type="scientific">Sporothrix brasiliensis 5110</name>
    <dbReference type="NCBI Taxonomy" id="1398154"/>
    <lineage>
        <taxon>Eukaryota</taxon>
        <taxon>Fungi</taxon>
        <taxon>Dikarya</taxon>
        <taxon>Ascomycota</taxon>
        <taxon>Pezizomycotina</taxon>
        <taxon>Sordariomycetes</taxon>
        <taxon>Sordariomycetidae</taxon>
        <taxon>Ophiostomatales</taxon>
        <taxon>Ophiostomataceae</taxon>
        <taxon>Sporothrix</taxon>
    </lineage>
</organism>
<accession>A0A0C2IP63</accession>
<dbReference type="VEuPathDB" id="FungiDB:SPBR_07983"/>
<feature type="region of interest" description="Disordered" evidence="1">
    <location>
        <begin position="1"/>
        <end position="55"/>
    </location>
</feature>
<dbReference type="RefSeq" id="XP_040616720.1">
    <property type="nucleotide sequence ID" value="XM_040766234.1"/>
</dbReference>
<reference evidence="2 3" key="1">
    <citation type="journal article" date="2014" name="BMC Genomics">
        <title>Comparative genomics of the major fungal agents of human and animal Sporotrichosis: Sporothrix schenckii and Sporothrix brasiliensis.</title>
        <authorList>
            <person name="Teixeira M.M."/>
            <person name="de Almeida L.G."/>
            <person name="Kubitschek-Barreira P."/>
            <person name="Alves F.L."/>
            <person name="Kioshima E.S."/>
            <person name="Abadio A.K."/>
            <person name="Fernandes L."/>
            <person name="Derengowski L.S."/>
            <person name="Ferreira K.S."/>
            <person name="Souza R.C."/>
            <person name="Ruiz J.C."/>
            <person name="de Andrade N.C."/>
            <person name="Paes H.C."/>
            <person name="Nicola A.M."/>
            <person name="Albuquerque P."/>
            <person name="Gerber A.L."/>
            <person name="Martins V.P."/>
            <person name="Peconick L.D."/>
            <person name="Neto A.V."/>
            <person name="Chaucanez C.B."/>
            <person name="Silva P.A."/>
            <person name="Cunha O.L."/>
            <person name="de Oliveira F.F."/>
            <person name="dos Santos T.C."/>
            <person name="Barros A.L."/>
            <person name="Soares M.A."/>
            <person name="de Oliveira L.M."/>
            <person name="Marini M.M."/>
            <person name="Villalobos-Duno H."/>
            <person name="Cunha M.M."/>
            <person name="de Hoog S."/>
            <person name="da Silveira J.F."/>
            <person name="Henrissat B."/>
            <person name="Nino-Vega G.A."/>
            <person name="Cisalpino P.S."/>
            <person name="Mora-Montes H.M."/>
            <person name="Almeida S.R."/>
            <person name="Stajich J.E."/>
            <person name="Lopes-Bezerra L.M."/>
            <person name="Vasconcelos A.T."/>
            <person name="Felipe M.S."/>
        </authorList>
    </citation>
    <scope>NUCLEOTIDE SEQUENCE [LARGE SCALE GENOMIC DNA]</scope>
    <source>
        <strain evidence="2 3">5110</strain>
    </source>
</reference>
<gene>
    <name evidence="2" type="ORF">SPBR_07983</name>
</gene>
<dbReference type="EMBL" id="AWTV01000009">
    <property type="protein sequence ID" value="KIH88710.1"/>
    <property type="molecule type" value="Genomic_DNA"/>
</dbReference>
<feature type="compositionally biased region" description="Polar residues" evidence="1">
    <location>
        <begin position="26"/>
        <end position="52"/>
    </location>
</feature>
<comment type="caution">
    <text evidence="2">The sequence shown here is derived from an EMBL/GenBank/DDBJ whole genome shotgun (WGS) entry which is preliminary data.</text>
</comment>
<name>A0A0C2IP63_9PEZI</name>
<dbReference type="AlphaFoldDB" id="A0A0C2IP63"/>
<proteinExistence type="predicted"/>
<evidence type="ECO:0000313" key="3">
    <source>
        <dbReference type="Proteomes" id="UP000031575"/>
    </source>
</evidence>
<evidence type="ECO:0000313" key="2">
    <source>
        <dbReference type="EMBL" id="KIH88710.1"/>
    </source>
</evidence>
<evidence type="ECO:0000256" key="1">
    <source>
        <dbReference type="SAM" id="MobiDB-lite"/>
    </source>
</evidence>
<keyword evidence="3" id="KW-1185">Reference proteome</keyword>
<protein>
    <submittedName>
        <fullName evidence="2">Uncharacterized protein</fullName>
    </submittedName>
</protein>
<sequence length="136" mass="14726">MADDEDDEDGKAYDDAENFDDDGGASSPTKTNFNDNYECPSATTQDAPSPTKTDFEDIDNYECLSATTQDAPSPTKTDFEDIDNYECPSATSVRRQQFSTATPQATTDFDGILRALSAGSGGQKNASIRTWLDLVP</sequence>
<dbReference type="Proteomes" id="UP000031575">
    <property type="component" value="Unassembled WGS sequence"/>
</dbReference>
<feature type="compositionally biased region" description="Acidic residues" evidence="1">
    <location>
        <begin position="1"/>
        <end position="23"/>
    </location>
</feature>
<dbReference type="GeneID" id="63681155"/>